<evidence type="ECO:0000256" key="2">
    <source>
        <dbReference type="ARBA" id="ARBA00022670"/>
    </source>
</evidence>
<feature type="region of interest" description="Disordered" evidence="11">
    <location>
        <begin position="208"/>
        <end position="232"/>
    </location>
</feature>
<evidence type="ECO:0000256" key="6">
    <source>
        <dbReference type="ARBA" id="ARBA00022750"/>
    </source>
</evidence>
<keyword evidence="10" id="KW-0496">Mitochondrion</keyword>
<evidence type="ECO:0000313" key="13">
    <source>
        <dbReference type="EMBL" id="KAF2971329.1"/>
    </source>
</evidence>
<evidence type="ECO:0000256" key="11">
    <source>
        <dbReference type="SAM" id="MobiDB-lite"/>
    </source>
</evidence>
<dbReference type="OrthoDB" id="4774297at2759"/>
<dbReference type="EMBL" id="WUBL01000014">
    <property type="protein sequence ID" value="KAF2971329.1"/>
    <property type="molecule type" value="Genomic_DNA"/>
</dbReference>
<reference evidence="13 14" key="1">
    <citation type="submission" date="2019-12" db="EMBL/GenBank/DDBJ databases">
        <title>Draft genome sequence of the ascomycete Xylaria multiplex DSM 110363.</title>
        <authorList>
            <person name="Buettner E."/>
            <person name="Kellner H."/>
        </authorList>
    </citation>
    <scope>NUCLEOTIDE SEQUENCE [LARGE SCALE GENOMIC DNA]</scope>
    <source>
        <strain evidence="13 14">DSM 110363</strain>
    </source>
</reference>
<dbReference type="GO" id="GO:0005739">
    <property type="term" value="C:mitochondrion"/>
    <property type="evidence" value="ECO:0007669"/>
    <property type="project" value="UniProtKB-SubCell"/>
</dbReference>
<evidence type="ECO:0000313" key="14">
    <source>
        <dbReference type="Proteomes" id="UP000481858"/>
    </source>
</evidence>
<dbReference type="PANTHER" id="PTHR33064:SF37">
    <property type="entry name" value="RIBONUCLEASE H"/>
    <property type="match status" value="1"/>
</dbReference>
<name>A0A7C8ISR9_9PEZI</name>
<keyword evidence="3" id="KW-0808">Transferase</keyword>
<dbReference type="Pfam" id="PF17917">
    <property type="entry name" value="RT_RNaseH"/>
    <property type="match status" value="1"/>
</dbReference>
<protein>
    <recommendedName>
        <fullName evidence="12">Reverse transcriptase RNase H-like domain-containing protein</fullName>
    </recommendedName>
</protein>
<keyword evidence="14" id="KW-1185">Reference proteome</keyword>
<dbReference type="GO" id="GO:0006508">
    <property type="term" value="P:proteolysis"/>
    <property type="evidence" value="ECO:0007669"/>
    <property type="project" value="UniProtKB-KW"/>
</dbReference>
<accession>A0A7C8ISR9</accession>
<keyword evidence="6" id="KW-0064">Aspartyl protease</keyword>
<dbReference type="GO" id="GO:0004190">
    <property type="term" value="F:aspartic-type endopeptidase activity"/>
    <property type="evidence" value="ECO:0007669"/>
    <property type="project" value="UniProtKB-KW"/>
</dbReference>
<evidence type="ECO:0000256" key="9">
    <source>
        <dbReference type="ARBA" id="ARBA00022918"/>
    </source>
</evidence>
<dbReference type="GO" id="GO:0003964">
    <property type="term" value="F:RNA-directed DNA polymerase activity"/>
    <property type="evidence" value="ECO:0007669"/>
    <property type="project" value="UniProtKB-KW"/>
</dbReference>
<gene>
    <name evidence="13" type="ORF">GQX73_g2213</name>
</gene>
<comment type="caution">
    <text evidence="13">The sequence shown here is derived from an EMBL/GenBank/DDBJ whole genome shotgun (WGS) entry which is preliminary data.</text>
</comment>
<keyword evidence="7" id="KW-0255">Endonuclease</keyword>
<keyword evidence="2" id="KW-0645">Protease</keyword>
<evidence type="ECO:0000256" key="3">
    <source>
        <dbReference type="ARBA" id="ARBA00022679"/>
    </source>
</evidence>
<dbReference type="AlphaFoldDB" id="A0A7C8ISR9"/>
<dbReference type="SUPFAM" id="SSF56672">
    <property type="entry name" value="DNA/RNA polymerases"/>
    <property type="match status" value="1"/>
</dbReference>
<dbReference type="InterPro" id="IPR043502">
    <property type="entry name" value="DNA/RNA_pol_sf"/>
</dbReference>
<dbReference type="InterPro" id="IPR051320">
    <property type="entry name" value="Viral_Replic_Matur_Polypro"/>
</dbReference>
<sequence length="432" mass="48715">MDIAFEPIPNADCYCDDICVATRDFPGHYRDLVDLLRTLQARNISIGPSKTFISFPNAVVLGRLVDSFGLSTTKERLIAISKLLFPTSLKDLETFLGMTGYMKSNVPRYAEVIQPLEDRKTAMLRKNPHKGSSKKRRACWASTVPIDTPTKSEKRSFNAVKAALTKHTILYFFSPNRILCIDFDVSRKGIGVSVYHIAEETIPKISKLKNSSDAPKDSPDTSNTGTTLTTYPPRTAIQPIAFLSCTLKPAEKEYWPTKMEVLGFVWALRKTRHWINVAQAGVYIFTDHRSIIGLTRHHNIVNSTALSNKNLRLVRAIEYISRFTYTVLHKPGRLHIIPDALSRLPVLSSDDNAAPEAEGDLEFLPDDTEEHWVFSAQEEESWAFPANILPTLRFATVYRHPKALPPSKGTAFVQISPEFRKKLQHGYETNPK</sequence>
<dbReference type="GO" id="GO:0004519">
    <property type="term" value="F:endonuclease activity"/>
    <property type="evidence" value="ECO:0007669"/>
    <property type="project" value="UniProtKB-KW"/>
</dbReference>
<keyword evidence="4" id="KW-0548">Nucleotidyltransferase</keyword>
<keyword evidence="9" id="KW-0695">RNA-directed DNA polymerase</keyword>
<evidence type="ECO:0000256" key="8">
    <source>
        <dbReference type="ARBA" id="ARBA00022801"/>
    </source>
</evidence>
<organism evidence="13 14">
    <name type="scientific">Xylaria multiplex</name>
    <dbReference type="NCBI Taxonomy" id="323545"/>
    <lineage>
        <taxon>Eukaryota</taxon>
        <taxon>Fungi</taxon>
        <taxon>Dikarya</taxon>
        <taxon>Ascomycota</taxon>
        <taxon>Pezizomycotina</taxon>
        <taxon>Sordariomycetes</taxon>
        <taxon>Xylariomycetidae</taxon>
        <taxon>Xylariales</taxon>
        <taxon>Xylariaceae</taxon>
        <taxon>Xylaria</taxon>
    </lineage>
</organism>
<keyword evidence="5" id="KW-0540">Nuclease</keyword>
<dbReference type="PANTHER" id="PTHR33064">
    <property type="entry name" value="POL PROTEIN"/>
    <property type="match status" value="1"/>
</dbReference>
<evidence type="ECO:0000256" key="5">
    <source>
        <dbReference type="ARBA" id="ARBA00022722"/>
    </source>
</evidence>
<feature type="domain" description="Reverse transcriptase RNase H-like" evidence="12">
    <location>
        <begin position="225"/>
        <end position="316"/>
    </location>
</feature>
<keyword evidence="8" id="KW-0378">Hydrolase</keyword>
<evidence type="ECO:0000259" key="12">
    <source>
        <dbReference type="Pfam" id="PF17917"/>
    </source>
</evidence>
<proteinExistence type="predicted"/>
<dbReference type="Gene3D" id="3.30.70.270">
    <property type="match status" value="2"/>
</dbReference>
<comment type="subcellular location">
    <subcellularLocation>
        <location evidence="1">Mitochondrion</location>
    </subcellularLocation>
</comment>
<evidence type="ECO:0000256" key="7">
    <source>
        <dbReference type="ARBA" id="ARBA00022759"/>
    </source>
</evidence>
<dbReference type="InParanoid" id="A0A7C8ISR9"/>
<evidence type="ECO:0000256" key="10">
    <source>
        <dbReference type="ARBA" id="ARBA00023128"/>
    </source>
</evidence>
<evidence type="ECO:0000256" key="4">
    <source>
        <dbReference type="ARBA" id="ARBA00022695"/>
    </source>
</evidence>
<dbReference type="InterPro" id="IPR043128">
    <property type="entry name" value="Rev_trsase/Diguanyl_cyclase"/>
</dbReference>
<dbReference type="InterPro" id="IPR041373">
    <property type="entry name" value="RT_RNaseH"/>
</dbReference>
<evidence type="ECO:0000256" key="1">
    <source>
        <dbReference type="ARBA" id="ARBA00004173"/>
    </source>
</evidence>
<dbReference type="Proteomes" id="UP000481858">
    <property type="component" value="Unassembled WGS sequence"/>
</dbReference>
<feature type="compositionally biased region" description="Low complexity" evidence="11">
    <location>
        <begin position="220"/>
        <end position="232"/>
    </location>
</feature>